<dbReference type="RefSeq" id="WP_050353810.1">
    <property type="nucleotide sequence ID" value="NZ_LGSS01000001.1"/>
</dbReference>
<feature type="domain" description="4Fe-4S Mo/W bis-MGD-type" evidence="5">
    <location>
        <begin position="1"/>
        <end position="55"/>
    </location>
</feature>
<dbReference type="PANTHER" id="PTHR43742">
    <property type="entry name" value="TRIMETHYLAMINE-N-OXIDE REDUCTASE"/>
    <property type="match status" value="1"/>
</dbReference>
<comment type="caution">
    <text evidence="6">The sequence shown here is derived from an EMBL/GenBank/DDBJ whole genome shotgun (WGS) entry which is preliminary data.</text>
</comment>
<evidence type="ECO:0000256" key="4">
    <source>
        <dbReference type="ARBA" id="ARBA00023014"/>
    </source>
</evidence>
<dbReference type="GO" id="GO:0016491">
    <property type="term" value="F:oxidoreductase activity"/>
    <property type="evidence" value="ECO:0007669"/>
    <property type="project" value="InterPro"/>
</dbReference>
<dbReference type="SUPFAM" id="SSF50692">
    <property type="entry name" value="ADC-like"/>
    <property type="match status" value="1"/>
</dbReference>
<evidence type="ECO:0000256" key="2">
    <source>
        <dbReference type="ARBA" id="ARBA00022723"/>
    </source>
</evidence>
<dbReference type="Pfam" id="PF00384">
    <property type="entry name" value="Molybdopterin"/>
    <property type="match status" value="1"/>
</dbReference>
<dbReference type="EMBL" id="LGSS01000001">
    <property type="protein sequence ID" value="KNF10081.1"/>
    <property type="molecule type" value="Genomic_DNA"/>
</dbReference>
<sequence>MDTINTICGVCPGGCAVEVNVEDGELLGIRPAKDSPFSALCVRGSAAKEVVYSPDRLKKPLIRSGKKGDGEFREASWDEALDFISDKMKYLKDKYGAQCMVTHYGRGGFEQSVMEFNNGNNAVSAQFLWEFGSPNNASVGSVCYTAFGLFAPITTYGIPFKNFVPDIDNSNLIVVWGANPATDSPPFAFHKIVEAKKQGKKIIAIDHMKSDIANRADEWIAVRSGTDGALALGLINVIIQEELYDKEFVENWTVGFEELKEYVKQFTPEKVEEISWVPREKVIWLAREIASANNATLRTYTGLEYTNSGVQNIRAVFILWAITGNIDVPGGLYIQSSDKEDDDALLKKLEGIETIGAKKYPIFNELTKSAQFMEFPKAVLEADPYPVKGLIIDGSSTLTSYPQPEIFEKAYKELELMVVIDRFMTKDALYADVVLPATTYFEIDSYQYYPGYVRLRKKVIEPIGEAKNDVLIFGELAKRLGFGDSYPQTEDEIIKRAFAKEKELLNKLENSDDGVKLDQVPRTYKKYEKGLLRHDAKPGFPTPSGKLEIKSSLLEKYGYEPLPKYIDPMEGPMKDPKTYGNYPLILNTGARIQSTFRSQHLNIPKLLKIQEKPLVLINPKDAEARNIKDGDKVIVKTKRGEVVYYADVSDKVLPGAVEVNQGGGTPVQAKEWSEANVNILTDFYNRDYISGFPVFKALLCEVELYEDTDK</sequence>
<evidence type="ECO:0000256" key="1">
    <source>
        <dbReference type="ARBA" id="ARBA00010312"/>
    </source>
</evidence>
<dbReference type="GO" id="GO:0018818">
    <property type="term" value="F:acetylene hydratase activity"/>
    <property type="evidence" value="ECO:0007669"/>
    <property type="project" value="UniProtKB-EC"/>
</dbReference>
<dbReference type="PATRIC" id="fig|1503.3.peg.1119"/>
<evidence type="ECO:0000313" key="6">
    <source>
        <dbReference type="EMBL" id="KNF10081.1"/>
    </source>
</evidence>
<evidence type="ECO:0000313" key="7">
    <source>
        <dbReference type="Proteomes" id="UP000037267"/>
    </source>
</evidence>
<dbReference type="PROSITE" id="PS51669">
    <property type="entry name" value="4FE4S_MOW_BIS_MGD"/>
    <property type="match status" value="1"/>
</dbReference>
<gene>
    <name evidence="6" type="ORF">CLPU_1c02460</name>
</gene>
<name>A0A0L0WF73_GOTPU</name>
<dbReference type="PANTHER" id="PTHR43742:SF6">
    <property type="entry name" value="OXIDOREDUCTASE YYAE-RELATED"/>
    <property type="match status" value="1"/>
</dbReference>
<dbReference type="AlphaFoldDB" id="A0A0L0WF73"/>
<keyword evidence="6" id="KW-0456">Lyase</keyword>
<dbReference type="SMART" id="SM00926">
    <property type="entry name" value="Molybdop_Fe4S4"/>
    <property type="match status" value="1"/>
</dbReference>
<accession>A0A0L0WF73</accession>
<dbReference type="GO" id="GO:0043546">
    <property type="term" value="F:molybdopterin cofactor binding"/>
    <property type="evidence" value="ECO:0007669"/>
    <property type="project" value="InterPro"/>
</dbReference>
<comment type="similarity">
    <text evidence="1">Belongs to the prokaryotic molybdopterin-containing oxidoreductase family.</text>
</comment>
<dbReference type="Pfam" id="PF01568">
    <property type="entry name" value="Molydop_binding"/>
    <property type="match status" value="1"/>
</dbReference>
<reference evidence="7" key="1">
    <citation type="submission" date="2015-07" db="EMBL/GenBank/DDBJ databases">
        <title>Draft genome sequence of the purine-degrading Gottschalkia purinilyticum DSM 1384 (formerly Clostridium purinilyticum).</title>
        <authorList>
            <person name="Poehlein A."/>
            <person name="Schiel-Bengelsdorf B."/>
            <person name="Bengelsdorf F.R."/>
            <person name="Daniel R."/>
            <person name="Duerre P."/>
        </authorList>
    </citation>
    <scope>NUCLEOTIDE SEQUENCE [LARGE SCALE GENOMIC DNA]</scope>
    <source>
        <strain evidence="7">DSM 1384</strain>
    </source>
</reference>
<dbReference type="EC" id="4.2.1.112" evidence="6"/>
<dbReference type="Gene3D" id="2.20.25.90">
    <property type="entry name" value="ADC-like domains"/>
    <property type="match status" value="1"/>
</dbReference>
<dbReference type="GO" id="GO:0051536">
    <property type="term" value="F:iron-sulfur cluster binding"/>
    <property type="evidence" value="ECO:0007669"/>
    <property type="project" value="UniProtKB-KW"/>
</dbReference>
<keyword evidence="7" id="KW-1185">Reference proteome</keyword>
<dbReference type="OrthoDB" id="9803192at2"/>
<dbReference type="Gene3D" id="2.40.40.20">
    <property type="match status" value="1"/>
</dbReference>
<organism evidence="6 7">
    <name type="scientific">Gottschalkia purinilytica</name>
    <name type="common">Clostridium purinilyticum</name>
    <dbReference type="NCBI Taxonomy" id="1503"/>
    <lineage>
        <taxon>Bacteria</taxon>
        <taxon>Bacillati</taxon>
        <taxon>Bacillota</taxon>
        <taxon>Tissierellia</taxon>
        <taxon>Tissierellales</taxon>
        <taxon>Gottschalkiaceae</taxon>
        <taxon>Gottschalkia</taxon>
    </lineage>
</organism>
<dbReference type="InterPro" id="IPR050612">
    <property type="entry name" value="Prok_Mopterin_Oxidored"/>
</dbReference>
<dbReference type="Gene3D" id="3.40.228.10">
    <property type="entry name" value="Dimethylsulfoxide Reductase, domain 2"/>
    <property type="match status" value="1"/>
</dbReference>
<keyword evidence="2" id="KW-0479">Metal-binding</keyword>
<dbReference type="Proteomes" id="UP000037267">
    <property type="component" value="Unassembled WGS sequence"/>
</dbReference>
<proteinExistence type="inferred from homology"/>
<evidence type="ECO:0000259" key="5">
    <source>
        <dbReference type="PROSITE" id="PS51669"/>
    </source>
</evidence>
<keyword evidence="4" id="KW-0411">Iron-sulfur</keyword>
<dbReference type="GO" id="GO:0046872">
    <property type="term" value="F:metal ion binding"/>
    <property type="evidence" value="ECO:0007669"/>
    <property type="project" value="UniProtKB-KW"/>
</dbReference>
<dbReference type="STRING" id="1503.CLPU_1c02460"/>
<dbReference type="SUPFAM" id="SSF53706">
    <property type="entry name" value="Formate dehydrogenase/DMSO reductase, domains 1-3"/>
    <property type="match status" value="1"/>
</dbReference>
<dbReference type="InterPro" id="IPR006657">
    <property type="entry name" value="MoPterin_dinucl-bd_dom"/>
</dbReference>
<dbReference type="InterPro" id="IPR009010">
    <property type="entry name" value="Asp_de-COase-like_dom_sf"/>
</dbReference>
<evidence type="ECO:0000256" key="3">
    <source>
        <dbReference type="ARBA" id="ARBA00023004"/>
    </source>
</evidence>
<dbReference type="InterPro" id="IPR006656">
    <property type="entry name" value="Mopterin_OxRdtase"/>
</dbReference>
<dbReference type="Gene3D" id="3.40.50.740">
    <property type="match status" value="1"/>
</dbReference>
<dbReference type="InterPro" id="IPR006963">
    <property type="entry name" value="Mopterin_OxRdtase_4Fe-4S_dom"/>
</dbReference>
<dbReference type="Gene3D" id="3.30.2070.10">
    <property type="entry name" value="Formate dehydrogenase/DMSO reductase"/>
    <property type="match status" value="1"/>
</dbReference>
<dbReference type="Pfam" id="PF04879">
    <property type="entry name" value="Molybdop_Fe4S4"/>
    <property type="match status" value="1"/>
</dbReference>
<keyword evidence="3" id="KW-0408">Iron</keyword>
<protein>
    <submittedName>
        <fullName evidence="6">Acetylene hydratase</fullName>
        <ecNumber evidence="6">4.2.1.112</ecNumber>
    </submittedName>
</protein>